<dbReference type="HOGENOM" id="CLU_2923464_0_0_1"/>
<sequence>MVYVLFIVFSSITLRPTQMDGLLLYDPRKLSNDSLGTSLDRVLVNGLGHLTESSGGQDGTL</sequence>
<evidence type="ECO:0000313" key="2">
    <source>
        <dbReference type="Proteomes" id="UP000054166"/>
    </source>
</evidence>
<proteinExistence type="predicted"/>
<reference evidence="2" key="2">
    <citation type="submission" date="2015-01" db="EMBL/GenBank/DDBJ databases">
        <title>Evolutionary Origins and Diversification of the Mycorrhizal Mutualists.</title>
        <authorList>
            <consortium name="DOE Joint Genome Institute"/>
            <consortium name="Mycorrhizal Genomics Consortium"/>
            <person name="Kohler A."/>
            <person name="Kuo A."/>
            <person name="Nagy L.G."/>
            <person name="Floudas D."/>
            <person name="Copeland A."/>
            <person name="Barry K.W."/>
            <person name="Cichocki N."/>
            <person name="Veneault-Fourrey C."/>
            <person name="LaButti K."/>
            <person name="Lindquist E.A."/>
            <person name="Lipzen A."/>
            <person name="Lundell T."/>
            <person name="Morin E."/>
            <person name="Murat C."/>
            <person name="Riley R."/>
            <person name="Ohm R."/>
            <person name="Sun H."/>
            <person name="Tunlid A."/>
            <person name="Henrissat B."/>
            <person name="Grigoriev I.V."/>
            <person name="Hibbett D.S."/>
            <person name="Martin F."/>
        </authorList>
    </citation>
    <scope>NUCLEOTIDE SEQUENCE [LARGE SCALE GENOMIC DNA]</scope>
    <source>
        <strain evidence="2">F 1598</strain>
    </source>
</reference>
<reference evidence="1 2" key="1">
    <citation type="submission" date="2014-04" db="EMBL/GenBank/DDBJ databases">
        <authorList>
            <consortium name="DOE Joint Genome Institute"/>
            <person name="Kuo A."/>
            <person name="Tarkka M."/>
            <person name="Buscot F."/>
            <person name="Kohler A."/>
            <person name="Nagy L.G."/>
            <person name="Floudas D."/>
            <person name="Copeland A."/>
            <person name="Barry K.W."/>
            <person name="Cichocki N."/>
            <person name="Veneault-Fourrey C."/>
            <person name="LaButti K."/>
            <person name="Lindquist E.A."/>
            <person name="Lipzen A."/>
            <person name="Lundell T."/>
            <person name="Morin E."/>
            <person name="Murat C."/>
            <person name="Sun H."/>
            <person name="Tunlid A."/>
            <person name="Henrissat B."/>
            <person name="Grigoriev I.V."/>
            <person name="Hibbett D.S."/>
            <person name="Martin F."/>
            <person name="Nordberg H.P."/>
            <person name="Cantor M.N."/>
            <person name="Hua S.X."/>
        </authorList>
    </citation>
    <scope>NUCLEOTIDE SEQUENCE [LARGE SCALE GENOMIC DNA]</scope>
    <source>
        <strain evidence="1 2">F 1598</strain>
    </source>
</reference>
<protein>
    <submittedName>
        <fullName evidence="1">Uncharacterized protein</fullName>
    </submittedName>
</protein>
<accession>A0A0C3BZ45</accession>
<organism evidence="1 2">
    <name type="scientific">Piloderma croceum (strain F 1598)</name>
    <dbReference type="NCBI Taxonomy" id="765440"/>
    <lineage>
        <taxon>Eukaryota</taxon>
        <taxon>Fungi</taxon>
        <taxon>Dikarya</taxon>
        <taxon>Basidiomycota</taxon>
        <taxon>Agaricomycotina</taxon>
        <taxon>Agaricomycetes</taxon>
        <taxon>Agaricomycetidae</taxon>
        <taxon>Atheliales</taxon>
        <taxon>Atheliaceae</taxon>
        <taxon>Piloderma</taxon>
    </lineage>
</organism>
<name>A0A0C3BZ45_PILCF</name>
<dbReference type="AlphaFoldDB" id="A0A0C3BZ45"/>
<gene>
    <name evidence="1" type="ORF">PILCRDRAFT_820498</name>
</gene>
<evidence type="ECO:0000313" key="1">
    <source>
        <dbReference type="EMBL" id="KIM82622.1"/>
    </source>
</evidence>
<dbReference type="EMBL" id="KN832994">
    <property type="protein sequence ID" value="KIM82622.1"/>
    <property type="molecule type" value="Genomic_DNA"/>
</dbReference>
<dbReference type="Proteomes" id="UP000054166">
    <property type="component" value="Unassembled WGS sequence"/>
</dbReference>
<keyword evidence="2" id="KW-1185">Reference proteome</keyword>
<dbReference type="InParanoid" id="A0A0C3BZ45"/>